<keyword evidence="7" id="KW-0653">Protein transport</keyword>
<dbReference type="InterPro" id="IPR039768">
    <property type="entry name" value="Nmd3"/>
</dbReference>
<dbReference type="VEuPathDB" id="FungiDB:jhhlp_007720"/>
<dbReference type="InterPro" id="IPR048898">
    <property type="entry name" value="OB_NMD3"/>
</dbReference>
<dbReference type="PANTHER" id="PTHR12746:SF2">
    <property type="entry name" value="60S RIBOSOMAL EXPORT PROTEIN NMD3"/>
    <property type="match status" value="1"/>
</dbReference>
<keyword evidence="5" id="KW-0813">Transport</keyword>
<dbReference type="STRING" id="41688.A0A2N3N0D5"/>
<feature type="region of interest" description="Disordered" evidence="9">
    <location>
        <begin position="705"/>
        <end position="725"/>
    </location>
</feature>
<evidence type="ECO:0000256" key="8">
    <source>
        <dbReference type="ARBA" id="ARBA00023242"/>
    </source>
</evidence>
<comment type="similarity">
    <text evidence="3">Belongs to the NMD3 family.</text>
</comment>
<evidence type="ECO:0000259" key="12">
    <source>
        <dbReference type="Pfam" id="PF21193"/>
    </source>
</evidence>
<dbReference type="GO" id="GO:0000055">
    <property type="term" value="P:ribosomal large subunit export from nucleus"/>
    <property type="evidence" value="ECO:0007669"/>
    <property type="project" value="TreeGrafter"/>
</dbReference>
<dbReference type="PANTHER" id="PTHR12746">
    <property type="entry name" value="NONSENSE-MEDIATED MRNA DECAY PROTEIN 3"/>
    <property type="match status" value="1"/>
</dbReference>
<keyword evidence="6" id="KW-0963">Cytoplasm</keyword>
<dbReference type="Pfam" id="PF04981">
    <property type="entry name" value="NMD3"/>
    <property type="match status" value="1"/>
</dbReference>
<evidence type="ECO:0000256" key="7">
    <source>
        <dbReference type="ARBA" id="ARBA00022927"/>
    </source>
</evidence>
<dbReference type="Proteomes" id="UP000233524">
    <property type="component" value="Unassembled WGS sequence"/>
</dbReference>
<dbReference type="Pfam" id="PF21192">
    <property type="entry name" value="OB_NMD3"/>
    <property type="match status" value="1"/>
</dbReference>
<name>A0A2N3N0D5_9PEZI</name>
<protein>
    <recommendedName>
        <fullName evidence="4">60S ribosomal export protein NMD3</fullName>
    </recommendedName>
</protein>
<sequence>MIPQYQLPPAVTRSPSTSPPPEPPPEVYMKEGLEHDDKYRMVEDEFLSIAGKFTAHLHAAEYHRLKHQAKARNADAINSISRPVVGLMSVGVQAKHERLARVRKRREGLITAIAHGKERGLEVDSDEDSAWMGTSLQGLMETPQRPTMRLSRLTSLGPSTKAAARLGGRPVADHRLQRRTERGPARCDIPVEDADDDGDLNVPTRRYTRPPLPPSRIDRVFNKEHVDTRLKMDMDDVVSFDPAGASAQQRAATILCYNCGAPLDGTVSGGALCDDCIKLTVDVSAGIPRESFLHFCRDCDRWLLPPNTWVVAQPESRELLAICLKKLNIHKVRVVDASFIWTEPHSRRIKVKITVQDSVAHGVVLQQAFEVTYVVSTQQCPDCKKSYTANVWRASVQVRQKVPHKRTFMFLEQLILKHNAHRETLNIKEARDGVDFYFAEKSHAETFIHFLESVVPVDIKSSKELISEDTHTSTTNYKFSWSAKLVPICKDDLVALPIKLAKSMGNISPLVLCHRIGTHVYLLDPNTLQTADISNKVYWRSPFPSLADAKELVEFIVLDIESTPVQRGKWHLCEATVARAADLGVNDVTYFTRTHLGHLLHPGDSVMGYLLSGTMFNNENFDAIEASNTYSSTIPDVVLVKKHFPNRRKNRRRNWKLKHIVKEEDDLFNRKANMEKDNNDYEMFLRDVEEDEELRAAVALYKAPKKTNPDEMSVAETEDDDAEVPRINVDELLDDFEELTVQDQ</sequence>
<evidence type="ECO:0000259" key="11">
    <source>
        <dbReference type="Pfam" id="PF21192"/>
    </source>
</evidence>
<dbReference type="FunCoup" id="A0A2N3N0D5">
    <property type="interactions" value="1270"/>
</dbReference>
<dbReference type="EMBL" id="NLAX01001139">
    <property type="protein sequence ID" value="PKS05889.1"/>
    <property type="molecule type" value="Genomic_DNA"/>
</dbReference>
<evidence type="ECO:0000256" key="2">
    <source>
        <dbReference type="ARBA" id="ARBA00004496"/>
    </source>
</evidence>
<accession>A0A2N3N0D5</accession>
<keyword evidence="8" id="KW-0539">Nucleus</keyword>
<feature type="compositionally biased region" description="Acidic residues" evidence="9">
    <location>
        <begin position="190"/>
        <end position="199"/>
    </location>
</feature>
<dbReference type="InterPro" id="IPR007064">
    <property type="entry name" value="Nmd3_N"/>
</dbReference>
<evidence type="ECO:0000256" key="1">
    <source>
        <dbReference type="ARBA" id="ARBA00004123"/>
    </source>
</evidence>
<evidence type="ECO:0000256" key="6">
    <source>
        <dbReference type="ARBA" id="ARBA00022490"/>
    </source>
</evidence>
<dbReference type="GO" id="GO:0005634">
    <property type="term" value="C:nucleus"/>
    <property type="evidence" value="ECO:0007669"/>
    <property type="project" value="UniProtKB-SubCell"/>
</dbReference>
<dbReference type="GO" id="GO:0005737">
    <property type="term" value="C:cytoplasm"/>
    <property type="evidence" value="ECO:0007669"/>
    <property type="project" value="UniProtKB-SubCell"/>
</dbReference>
<reference evidence="13 14" key="1">
    <citation type="journal article" date="2017" name="G3 (Bethesda)">
        <title>First Draft Genome Sequence of the Pathogenic Fungus Lomentospora prolificans (Formerly Scedosporium prolificans).</title>
        <authorList>
            <person name="Luo R."/>
            <person name="Zimin A."/>
            <person name="Workman R."/>
            <person name="Fan Y."/>
            <person name="Pertea G."/>
            <person name="Grossman N."/>
            <person name="Wear M.P."/>
            <person name="Jia B."/>
            <person name="Miller H."/>
            <person name="Casadevall A."/>
            <person name="Timp W."/>
            <person name="Zhang S.X."/>
            <person name="Salzberg S.L."/>
        </authorList>
    </citation>
    <scope>NUCLEOTIDE SEQUENCE [LARGE SCALE GENOMIC DNA]</scope>
    <source>
        <strain evidence="13 14">JHH-5317</strain>
    </source>
</reference>
<evidence type="ECO:0000313" key="14">
    <source>
        <dbReference type="Proteomes" id="UP000233524"/>
    </source>
</evidence>
<feature type="region of interest" description="Disordered" evidence="9">
    <location>
        <begin position="1"/>
        <end position="25"/>
    </location>
</feature>
<evidence type="ECO:0000256" key="9">
    <source>
        <dbReference type="SAM" id="MobiDB-lite"/>
    </source>
</evidence>
<dbReference type="AlphaFoldDB" id="A0A2N3N0D5"/>
<evidence type="ECO:0000256" key="3">
    <source>
        <dbReference type="ARBA" id="ARBA00009794"/>
    </source>
</evidence>
<evidence type="ECO:0000259" key="10">
    <source>
        <dbReference type="Pfam" id="PF04981"/>
    </source>
</evidence>
<dbReference type="Pfam" id="PF21193">
    <property type="entry name" value="NMD_SH3"/>
    <property type="match status" value="1"/>
</dbReference>
<dbReference type="OrthoDB" id="203821at2759"/>
<proteinExistence type="inferred from homology"/>
<feature type="domain" description="60S ribosomal export protein NMD3 SH3" evidence="12">
    <location>
        <begin position="488"/>
        <end position="535"/>
    </location>
</feature>
<feature type="region of interest" description="Disordered" evidence="9">
    <location>
        <begin position="187"/>
        <end position="214"/>
    </location>
</feature>
<dbReference type="GO" id="GO:0015031">
    <property type="term" value="P:protein transport"/>
    <property type="evidence" value="ECO:0007669"/>
    <property type="project" value="UniProtKB-KW"/>
</dbReference>
<feature type="domain" description="Nmd3 N-terminal" evidence="10">
    <location>
        <begin position="256"/>
        <end position="484"/>
    </location>
</feature>
<gene>
    <name evidence="13" type="ORF">jhhlp_007720</name>
</gene>
<keyword evidence="14" id="KW-1185">Reference proteome</keyword>
<evidence type="ECO:0000256" key="5">
    <source>
        <dbReference type="ARBA" id="ARBA00022448"/>
    </source>
</evidence>
<dbReference type="InParanoid" id="A0A2N3N0D5"/>
<comment type="subcellular location">
    <subcellularLocation>
        <location evidence="2">Cytoplasm</location>
    </subcellularLocation>
    <subcellularLocation>
        <location evidence="1">Nucleus</location>
    </subcellularLocation>
</comment>
<evidence type="ECO:0000256" key="4">
    <source>
        <dbReference type="ARBA" id="ARBA00017035"/>
    </source>
</evidence>
<comment type="caution">
    <text evidence="13">The sequence shown here is derived from an EMBL/GenBank/DDBJ whole genome shotgun (WGS) entry which is preliminary data.</text>
</comment>
<dbReference type="InterPro" id="IPR048899">
    <property type="entry name" value="NMD_SH3"/>
</dbReference>
<evidence type="ECO:0000313" key="13">
    <source>
        <dbReference type="EMBL" id="PKS05889.1"/>
    </source>
</evidence>
<organism evidence="13 14">
    <name type="scientific">Lomentospora prolificans</name>
    <dbReference type="NCBI Taxonomy" id="41688"/>
    <lineage>
        <taxon>Eukaryota</taxon>
        <taxon>Fungi</taxon>
        <taxon>Dikarya</taxon>
        <taxon>Ascomycota</taxon>
        <taxon>Pezizomycotina</taxon>
        <taxon>Sordariomycetes</taxon>
        <taxon>Hypocreomycetidae</taxon>
        <taxon>Microascales</taxon>
        <taxon>Microascaceae</taxon>
        <taxon>Lomentospora</taxon>
    </lineage>
</organism>
<dbReference type="GO" id="GO:0043023">
    <property type="term" value="F:ribosomal large subunit binding"/>
    <property type="evidence" value="ECO:0007669"/>
    <property type="project" value="InterPro"/>
</dbReference>
<feature type="domain" description="60S ribosomal export protein NMD3 OB-fold" evidence="11">
    <location>
        <begin position="552"/>
        <end position="642"/>
    </location>
</feature>